<reference evidence="1 2" key="1">
    <citation type="submission" date="2021-02" db="EMBL/GenBank/DDBJ databases">
        <authorList>
            <person name="Vanwijnsberghe S."/>
        </authorList>
    </citation>
    <scope>NUCLEOTIDE SEQUENCE [LARGE SCALE GENOMIC DNA]</scope>
    <source>
        <strain evidence="1 2">R-69776</strain>
    </source>
</reference>
<name>A0ABM8SZP7_9BURK</name>
<sequence>MGWTKNLSSLSWLNKHGLNIKIKEIARRPECQFSPADPTVGTNQVDGDESSLPSRFNGSNAIYELIGSGGTTGANPPRETGTNDLIGALHMQYCCALNDPEALLGVEWITPGPTAHESLPDLRLDGAVHVESIETLLSGVRSVEDMFGLLAAGDLPDPAAVTTAPEILRLFAPPEFNASTSRLPPTLVRREHHAVGIDSPLMTRGVSTVTADSSTDA</sequence>
<gene>
    <name evidence="1" type="ORF">R69776_07225</name>
</gene>
<organism evidence="1 2">
    <name type="scientific">Paraburkholderia nemoris</name>
    <dbReference type="NCBI Taxonomy" id="2793076"/>
    <lineage>
        <taxon>Bacteria</taxon>
        <taxon>Pseudomonadati</taxon>
        <taxon>Pseudomonadota</taxon>
        <taxon>Betaproteobacteria</taxon>
        <taxon>Burkholderiales</taxon>
        <taxon>Burkholderiaceae</taxon>
        <taxon>Paraburkholderia</taxon>
    </lineage>
</organism>
<dbReference type="NCBIfam" id="NF033419">
    <property type="entry name" value="T6SS_TagK_dom"/>
    <property type="match status" value="1"/>
</dbReference>
<accession>A0ABM8SZP7</accession>
<proteinExistence type="predicted"/>
<protein>
    <submittedName>
        <fullName evidence="1">Uncharacterized protein</fullName>
    </submittedName>
</protein>
<evidence type="ECO:0000313" key="2">
    <source>
        <dbReference type="Proteomes" id="UP000673821"/>
    </source>
</evidence>
<dbReference type="RefSeq" id="WP_128576671.1">
    <property type="nucleotide sequence ID" value="NZ_CAJNBH010000032.1"/>
</dbReference>
<dbReference type="Proteomes" id="UP000673821">
    <property type="component" value="Unassembled WGS sequence"/>
</dbReference>
<dbReference type="EMBL" id="CAJNBH010000032">
    <property type="protein sequence ID" value="CAE6845078.1"/>
    <property type="molecule type" value="Genomic_DNA"/>
</dbReference>
<dbReference type="InterPro" id="IPR047914">
    <property type="entry name" value="TagK-like_C"/>
</dbReference>
<keyword evidence="2" id="KW-1185">Reference proteome</keyword>
<evidence type="ECO:0000313" key="1">
    <source>
        <dbReference type="EMBL" id="CAE6845078.1"/>
    </source>
</evidence>
<comment type="caution">
    <text evidence="1">The sequence shown here is derived from an EMBL/GenBank/DDBJ whole genome shotgun (WGS) entry which is preliminary data.</text>
</comment>